<dbReference type="PANTHER" id="PTHR11947">
    <property type="entry name" value="PYRUVATE DEHYDROGENASE KINASE"/>
    <property type="match status" value="1"/>
</dbReference>
<evidence type="ECO:0000256" key="3">
    <source>
        <dbReference type="ARBA" id="ARBA00022777"/>
    </source>
</evidence>
<dbReference type="PANTHER" id="PTHR11947:SF3">
    <property type="entry name" value="[PYRUVATE DEHYDROGENASE (ACETYL-TRANSFERRING)] KINASE, MITOCHONDRIAL"/>
    <property type="match status" value="1"/>
</dbReference>
<keyword evidence="9" id="KW-1185">Reference proteome</keyword>
<protein>
    <recommendedName>
        <fullName evidence="6">Protein-serine/threonine kinase</fullName>
        <ecNumber evidence="6">2.7.11.-</ecNumber>
    </recommendedName>
</protein>
<gene>
    <name evidence="8" type="ORF">O0I10_008533</name>
</gene>
<reference evidence="8 9" key="1">
    <citation type="submission" date="2023-03" db="EMBL/GenBank/DDBJ databases">
        <title>Genome sequence of Lichtheimia ornata CBS 291.66.</title>
        <authorList>
            <person name="Mohabir J.T."/>
            <person name="Shea T.P."/>
            <person name="Kurbessoian T."/>
            <person name="Berby B."/>
            <person name="Fontaine J."/>
            <person name="Livny J."/>
            <person name="Gnirke A."/>
            <person name="Stajich J.E."/>
            <person name="Cuomo C.A."/>
        </authorList>
    </citation>
    <scope>NUCLEOTIDE SEQUENCE [LARGE SCALE GENOMIC DNA]</scope>
    <source>
        <strain evidence="8">CBS 291.66</strain>
    </source>
</reference>
<evidence type="ECO:0000256" key="1">
    <source>
        <dbReference type="ARBA" id="ARBA00022679"/>
    </source>
</evidence>
<dbReference type="EC" id="2.7.11.-" evidence="6"/>
<comment type="caution">
    <text evidence="8">The sequence shown here is derived from an EMBL/GenBank/DDBJ whole genome shotgun (WGS) entry which is preliminary data.</text>
</comment>
<dbReference type="SUPFAM" id="SSF69012">
    <property type="entry name" value="alpha-ketoacid dehydrogenase kinase, N-terminal domain"/>
    <property type="match status" value="1"/>
</dbReference>
<dbReference type="GeneID" id="83215940"/>
<keyword evidence="4 6" id="KW-0067">ATP-binding</keyword>
<dbReference type="RefSeq" id="XP_058340782.1">
    <property type="nucleotide sequence ID" value="XM_058488536.1"/>
</dbReference>
<evidence type="ECO:0000256" key="4">
    <source>
        <dbReference type="ARBA" id="ARBA00022840"/>
    </source>
</evidence>
<comment type="subcellular location">
    <subcellularLocation>
        <location evidence="6">Mitochondrion matrix</location>
    </subcellularLocation>
</comment>
<dbReference type="InterPro" id="IPR018955">
    <property type="entry name" value="BCDHK/PDK_N"/>
</dbReference>
<comment type="catalytic activity">
    <reaction evidence="5">
        <text>L-seryl-[pyruvate dehydrogenase E1 alpha subunit] + ATP = O-phospho-L-seryl-[pyruvate dehydrogenase E1 alpha subunit] + ADP + H(+)</text>
        <dbReference type="Rhea" id="RHEA:23052"/>
        <dbReference type="Rhea" id="RHEA-COMP:13689"/>
        <dbReference type="Rhea" id="RHEA-COMP:13690"/>
        <dbReference type="ChEBI" id="CHEBI:15378"/>
        <dbReference type="ChEBI" id="CHEBI:29999"/>
        <dbReference type="ChEBI" id="CHEBI:30616"/>
        <dbReference type="ChEBI" id="CHEBI:83421"/>
        <dbReference type="ChEBI" id="CHEBI:456216"/>
        <dbReference type="EC" id="2.7.11.2"/>
    </reaction>
</comment>
<sequence>MLQSQVLNVLPRRIVAGFWASQETRVSLSHLYNSNKNNQNEMPAATAPSFLCSELPVRYTHILRLLSTLSPEALKTPIVRHVAHDYLHDICTLLHPSLQSTSPRGFHNVARRLHQRQAANLIRLRYAFTTSPTAASLALLDNINTIGFGIHMLLDQHLSYAQQNGNETQAISPIEIAKQAAKDAQLAFSEALGGQVPVPSIAVKTTTSSMSDQEFTYIPNVLHRILYESSLVALRAELAHAHGDSWIQRKWKQFSPPPMELHVFGGPTSVGFRLNSTSPLLPNDMGIDIPRDPIGIPTCSSLLGEITRYHDSKKNASALSSSSDNGQAGLAEWEALSGWRAAKVLASHWGGNLDMMSVDGLGASIYLALDRDATLAERYPVRTLASAQLLRHHGRISAAAAAASSSSPLTIQAASIQLDTFLNAIAEQSPAQEFEYNPHYHSVSLSAAVGHA</sequence>
<dbReference type="GO" id="GO:0005524">
    <property type="term" value="F:ATP binding"/>
    <property type="evidence" value="ECO:0007669"/>
    <property type="project" value="UniProtKB-UniRule"/>
</dbReference>
<organism evidence="8 9">
    <name type="scientific">Lichtheimia ornata</name>
    <dbReference type="NCBI Taxonomy" id="688661"/>
    <lineage>
        <taxon>Eukaryota</taxon>
        <taxon>Fungi</taxon>
        <taxon>Fungi incertae sedis</taxon>
        <taxon>Mucoromycota</taxon>
        <taxon>Mucoromycotina</taxon>
        <taxon>Mucoromycetes</taxon>
        <taxon>Mucorales</taxon>
        <taxon>Lichtheimiaceae</taxon>
        <taxon>Lichtheimia</taxon>
    </lineage>
</organism>
<name>A0AAD7UYF3_9FUNG</name>
<evidence type="ECO:0000256" key="2">
    <source>
        <dbReference type="ARBA" id="ARBA00022741"/>
    </source>
</evidence>
<keyword evidence="1 6" id="KW-0808">Transferase</keyword>
<dbReference type="InterPro" id="IPR039028">
    <property type="entry name" value="BCKD/PDK"/>
</dbReference>
<evidence type="ECO:0000313" key="9">
    <source>
        <dbReference type="Proteomes" id="UP001234581"/>
    </source>
</evidence>
<feature type="domain" description="Branched-chain alpha-ketoacid dehydrogenase kinase/Pyruvate dehydrogenase kinase N-terminal" evidence="7">
    <location>
        <begin position="25"/>
        <end position="166"/>
    </location>
</feature>
<dbReference type="GO" id="GO:0004740">
    <property type="term" value="F:pyruvate dehydrogenase (acetyl-transferring) kinase activity"/>
    <property type="evidence" value="ECO:0007669"/>
    <property type="project" value="UniProtKB-EC"/>
</dbReference>
<keyword evidence="6" id="KW-0496">Mitochondrion</keyword>
<dbReference type="InterPro" id="IPR036784">
    <property type="entry name" value="AK/P_DHK_N_sf"/>
</dbReference>
<dbReference type="EMBL" id="JARTCD010000045">
    <property type="protein sequence ID" value="KAJ8655869.1"/>
    <property type="molecule type" value="Genomic_DNA"/>
</dbReference>
<proteinExistence type="inferred from homology"/>
<evidence type="ECO:0000313" key="8">
    <source>
        <dbReference type="EMBL" id="KAJ8655869.1"/>
    </source>
</evidence>
<dbReference type="Gene3D" id="1.20.140.20">
    <property type="entry name" value="Alpha-ketoacid/pyruvate dehydrogenase kinase, N-terminal domain"/>
    <property type="match status" value="1"/>
</dbReference>
<evidence type="ECO:0000256" key="5">
    <source>
        <dbReference type="ARBA" id="ARBA00048201"/>
    </source>
</evidence>
<evidence type="ECO:0000259" key="7">
    <source>
        <dbReference type="Pfam" id="PF10436"/>
    </source>
</evidence>
<dbReference type="Proteomes" id="UP001234581">
    <property type="component" value="Unassembled WGS sequence"/>
</dbReference>
<evidence type="ECO:0000256" key="6">
    <source>
        <dbReference type="RuleBase" id="RU366032"/>
    </source>
</evidence>
<dbReference type="GO" id="GO:0005759">
    <property type="term" value="C:mitochondrial matrix"/>
    <property type="evidence" value="ECO:0007669"/>
    <property type="project" value="UniProtKB-SubCell"/>
</dbReference>
<dbReference type="Pfam" id="PF10436">
    <property type="entry name" value="BCDHK_Adom3"/>
    <property type="match status" value="1"/>
</dbReference>
<keyword evidence="2 6" id="KW-0547">Nucleotide-binding</keyword>
<dbReference type="GO" id="GO:0010906">
    <property type="term" value="P:regulation of glucose metabolic process"/>
    <property type="evidence" value="ECO:0007669"/>
    <property type="project" value="TreeGrafter"/>
</dbReference>
<keyword evidence="3 6" id="KW-0418">Kinase</keyword>
<dbReference type="AlphaFoldDB" id="A0AAD7UYF3"/>
<accession>A0AAD7UYF3</accession>
<comment type="similarity">
    <text evidence="6">Belongs to the PDK/BCKDK protein kinase family.</text>
</comment>